<organism evidence="1 2">
    <name type="scientific">Gigaspora margarita</name>
    <dbReference type="NCBI Taxonomy" id="4874"/>
    <lineage>
        <taxon>Eukaryota</taxon>
        <taxon>Fungi</taxon>
        <taxon>Fungi incertae sedis</taxon>
        <taxon>Mucoromycota</taxon>
        <taxon>Glomeromycotina</taxon>
        <taxon>Glomeromycetes</taxon>
        <taxon>Diversisporales</taxon>
        <taxon>Gigasporaceae</taxon>
        <taxon>Gigaspora</taxon>
    </lineage>
</organism>
<evidence type="ECO:0000313" key="1">
    <source>
        <dbReference type="EMBL" id="CAG8831420.1"/>
    </source>
</evidence>
<proteinExistence type="predicted"/>
<accession>A0ABN7WGQ9</accession>
<reference evidence="1 2" key="1">
    <citation type="submission" date="2021-06" db="EMBL/GenBank/DDBJ databases">
        <authorList>
            <person name="Kallberg Y."/>
            <person name="Tangrot J."/>
            <person name="Rosling A."/>
        </authorList>
    </citation>
    <scope>NUCLEOTIDE SEQUENCE [LARGE SCALE GENOMIC DNA]</scope>
    <source>
        <strain evidence="1 2">120-4 pot B 10/14</strain>
    </source>
</reference>
<gene>
    <name evidence="1" type="ORF">GMARGA_LOCUS30658</name>
</gene>
<sequence length="110" mass="12211">MHIKKTHGCHPAGRGCSDRSSYKCGAQVTYANLLPNSILNITVLSPNYDNKQGTSAIGYFNLHIDNKGGSYTFLTKPVWVNAPPRGTWFDIWISIYWNCEDKSGRAVGCN</sequence>
<feature type="non-terminal residue" evidence="1">
    <location>
        <position position="110"/>
    </location>
</feature>
<protein>
    <submittedName>
        <fullName evidence="1">42632_t:CDS:1</fullName>
    </submittedName>
</protein>
<keyword evidence="2" id="KW-1185">Reference proteome</keyword>
<evidence type="ECO:0000313" key="2">
    <source>
        <dbReference type="Proteomes" id="UP000789901"/>
    </source>
</evidence>
<dbReference type="Proteomes" id="UP000789901">
    <property type="component" value="Unassembled WGS sequence"/>
</dbReference>
<dbReference type="EMBL" id="CAJVQB010043783">
    <property type="protein sequence ID" value="CAG8831420.1"/>
    <property type="molecule type" value="Genomic_DNA"/>
</dbReference>
<comment type="caution">
    <text evidence="1">The sequence shown here is derived from an EMBL/GenBank/DDBJ whole genome shotgun (WGS) entry which is preliminary data.</text>
</comment>
<name>A0ABN7WGQ9_GIGMA</name>